<accession>A0A1M5DTV3</accession>
<dbReference type="Proteomes" id="UP000184406">
    <property type="component" value="Unassembled WGS sequence"/>
</dbReference>
<protein>
    <submittedName>
        <fullName evidence="1">Uncharacterized protein</fullName>
    </submittedName>
</protein>
<organism evidence="1 2">
    <name type="scientific">Arenibacter palladensis</name>
    <dbReference type="NCBI Taxonomy" id="237373"/>
    <lineage>
        <taxon>Bacteria</taxon>
        <taxon>Pseudomonadati</taxon>
        <taxon>Bacteroidota</taxon>
        <taxon>Flavobacteriia</taxon>
        <taxon>Flavobacteriales</taxon>
        <taxon>Flavobacteriaceae</taxon>
        <taxon>Arenibacter</taxon>
    </lineage>
</organism>
<proteinExistence type="predicted"/>
<gene>
    <name evidence="1" type="ORF">SAMN03080594_106238</name>
</gene>
<reference evidence="2" key="1">
    <citation type="submission" date="2016-11" db="EMBL/GenBank/DDBJ databases">
        <authorList>
            <person name="Varghese N."/>
            <person name="Submissions S."/>
        </authorList>
    </citation>
    <scope>NUCLEOTIDE SEQUENCE [LARGE SCALE GENOMIC DNA]</scope>
    <source>
        <strain evidence="2">DSM 17539</strain>
    </source>
</reference>
<keyword evidence="2" id="KW-1185">Reference proteome</keyword>
<name>A0A1M5DTV3_9FLAO</name>
<evidence type="ECO:0000313" key="2">
    <source>
        <dbReference type="Proteomes" id="UP000184406"/>
    </source>
</evidence>
<dbReference type="EMBL" id="FQUX01000006">
    <property type="protein sequence ID" value="SHF70281.1"/>
    <property type="molecule type" value="Genomic_DNA"/>
</dbReference>
<dbReference type="AlphaFoldDB" id="A0A1M5DTV3"/>
<sequence>MTNNNTAHNHIAQMGANGRTFGHQTFELMIETTRKELTINLVIGKTSTQNQQAKRLVEILGFTNTVSNDLETHLSKTLTG</sequence>
<evidence type="ECO:0000313" key="1">
    <source>
        <dbReference type="EMBL" id="SHF70281.1"/>
    </source>
</evidence>